<feature type="non-terminal residue" evidence="1">
    <location>
        <position position="1"/>
    </location>
</feature>
<dbReference type="AlphaFoldDB" id="X1S857"/>
<protein>
    <submittedName>
        <fullName evidence="1">Uncharacterized protein</fullName>
    </submittedName>
</protein>
<comment type="caution">
    <text evidence="1">The sequence shown here is derived from an EMBL/GenBank/DDBJ whole genome shotgun (WGS) entry which is preliminary data.</text>
</comment>
<evidence type="ECO:0000313" key="1">
    <source>
        <dbReference type="EMBL" id="GAI71605.1"/>
    </source>
</evidence>
<reference evidence="1" key="1">
    <citation type="journal article" date="2014" name="Front. Microbiol.">
        <title>High frequency of phylogenetically diverse reductive dehalogenase-homologous genes in deep subseafloor sedimentary metagenomes.</title>
        <authorList>
            <person name="Kawai M."/>
            <person name="Futagami T."/>
            <person name="Toyoda A."/>
            <person name="Takaki Y."/>
            <person name="Nishi S."/>
            <person name="Hori S."/>
            <person name="Arai W."/>
            <person name="Tsubouchi T."/>
            <person name="Morono Y."/>
            <person name="Uchiyama I."/>
            <person name="Ito T."/>
            <person name="Fujiyama A."/>
            <person name="Inagaki F."/>
            <person name="Takami H."/>
        </authorList>
    </citation>
    <scope>NUCLEOTIDE SEQUENCE</scope>
    <source>
        <strain evidence="1">Expedition CK06-06</strain>
    </source>
</reference>
<proteinExistence type="predicted"/>
<dbReference type="EMBL" id="BARV01044453">
    <property type="protein sequence ID" value="GAI71605.1"/>
    <property type="molecule type" value="Genomic_DNA"/>
</dbReference>
<name>X1S857_9ZZZZ</name>
<accession>X1S857</accession>
<organism evidence="1">
    <name type="scientific">marine sediment metagenome</name>
    <dbReference type="NCBI Taxonomy" id="412755"/>
    <lineage>
        <taxon>unclassified sequences</taxon>
        <taxon>metagenomes</taxon>
        <taxon>ecological metagenomes</taxon>
    </lineage>
</organism>
<gene>
    <name evidence="1" type="ORF">S06H3_65781</name>
</gene>
<sequence length="36" mass="4058">SVTAASFLTAAWIVKLYTVKNITDITTKIVDKFRKN</sequence>